<keyword evidence="2" id="KW-1185">Reference proteome</keyword>
<name>A0A8H4QGH2_9AGAR</name>
<proteinExistence type="predicted"/>
<gene>
    <name evidence="1" type="ORF">D9613_007011</name>
</gene>
<dbReference type="AlphaFoldDB" id="A0A8H4QGH2"/>
<dbReference type="EMBL" id="JAACJL010000058">
    <property type="protein sequence ID" value="KAF4610473.1"/>
    <property type="molecule type" value="Genomic_DNA"/>
</dbReference>
<dbReference type="Proteomes" id="UP000521872">
    <property type="component" value="Unassembled WGS sequence"/>
</dbReference>
<sequence length="83" mass="9974">MSSSIVRDSRFSMSMYRDSEAPSTSFRRTSYAKQLERRIVGVWKLVTRNTRKQPRNSYIHPDFVVITSRRKSILYPQTYHMRK</sequence>
<evidence type="ECO:0000313" key="2">
    <source>
        <dbReference type="Proteomes" id="UP000521872"/>
    </source>
</evidence>
<evidence type="ECO:0000313" key="1">
    <source>
        <dbReference type="EMBL" id="KAF4610473.1"/>
    </source>
</evidence>
<organism evidence="1 2">
    <name type="scientific">Agrocybe pediades</name>
    <dbReference type="NCBI Taxonomy" id="84607"/>
    <lineage>
        <taxon>Eukaryota</taxon>
        <taxon>Fungi</taxon>
        <taxon>Dikarya</taxon>
        <taxon>Basidiomycota</taxon>
        <taxon>Agaricomycotina</taxon>
        <taxon>Agaricomycetes</taxon>
        <taxon>Agaricomycetidae</taxon>
        <taxon>Agaricales</taxon>
        <taxon>Agaricineae</taxon>
        <taxon>Strophariaceae</taxon>
        <taxon>Agrocybe</taxon>
    </lineage>
</organism>
<dbReference type="OrthoDB" id="2864141at2759"/>
<comment type="caution">
    <text evidence="1">The sequence shown here is derived from an EMBL/GenBank/DDBJ whole genome shotgun (WGS) entry which is preliminary data.</text>
</comment>
<protein>
    <submittedName>
        <fullName evidence="1">Uncharacterized protein</fullName>
    </submittedName>
</protein>
<reference evidence="1 2" key="1">
    <citation type="submission" date="2019-12" db="EMBL/GenBank/DDBJ databases">
        <authorList>
            <person name="Floudas D."/>
            <person name="Bentzer J."/>
            <person name="Ahren D."/>
            <person name="Johansson T."/>
            <person name="Persson P."/>
            <person name="Tunlid A."/>
        </authorList>
    </citation>
    <scope>NUCLEOTIDE SEQUENCE [LARGE SCALE GENOMIC DNA]</scope>
    <source>
        <strain evidence="1 2">CBS 102.39</strain>
    </source>
</reference>
<accession>A0A8H4QGH2</accession>